<comment type="caution">
    <text evidence="1">The sequence shown here is derived from an EMBL/GenBank/DDBJ whole genome shotgun (WGS) entry which is preliminary data.</text>
</comment>
<evidence type="ECO:0000313" key="2">
    <source>
        <dbReference type="Proteomes" id="UP000197290"/>
    </source>
</evidence>
<accession>A0A245ZD19</accession>
<organism evidence="1 2">
    <name type="scientific">Sphingomonas dokdonensis</name>
    <dbReference type="NCBI Taxonomy" id="344880"/>
    <lineage>
        <taxon>Bacteria</taxon>
        <taxon>Pseudomonadati</taxon>
        <taxon>Pseudomonadota</taxon>
        <taxon>Alphaproteobacteria</taxon>
        <taxon>Sphingomonadales</taxon>
        <taxon>Sphingomonadaceae</taxon>
        <taxon>Sphingomonas</taxon>
    </lineage>
</organism>
<dbReference type="AlphaFoldDB" id="A0A245ZD19"/>
<gene>
    <name evidence="1" type="ORF">SPDO_32290</name>
</gene>
<keyword evidence="2" id="KW-1185">Reference proteome</keyword>
<name>A0A245ZD19_9SPHN</name>
<sequence>MIASFACPCGQRDEVREPAPETLPCIADRCDGTMIRFTPRWAPPAGAGRSLT</sequence>
<proteinExistence type="predicted"/>
<reference evidence="1 2" key="1">
    <citation type="submission" date="2017-03" db="EMBL/GenBank/DDBJ databases">
        <title>Genome sequence of Sphingomonas dokdonensis DSM 21029.</title>
        <authorList>
            <person name="Poehlein A."/>
            <person name="Wuebbeler J.H."/>
            <person name="Steinbuechel A."/>
            <person name="Daniel R."/>
        </authorList>
    </citation>
    <scope>NUCLEOTIDE SEQUENCE [LARGE SCALE GENOMIC DNA]</scope>
    <source>
        <strain evidence="1 2">DSM 21029</strain>
    </source>
</reference>
<protein>
    <submittedName>
        <fullName evidence="1">Uncharacterized protein</fullName>
    </submittedName>
</protein>
<dbReference type="Proteomes" id="UP000197290">
    <property type="component" value="Unassembled WGS sequence"/>
</dbReference>
<evidence type="ECO:0000313" key="1">
    <source>
        <dbReference type="EMBL" id="OWK27546.1"/>
    </source>
</evidence>
<dbReference type="EMBL" id="NBBI01000013">
    <property type="protein sequence ID" value="OWK27546.1"/>
    <property type="molecule type" value="Genomic_DNA"/>
</dbReference>